<dbReference type="SMART" id="SM00248">
    <property type="entry name" value="ANK"/>
    <property type="match status" value="3"/>
</dbReference>
<dbReference type="AlphaFoldDB" id="A0A336M136"/>
<accession>A0A336M136</accession>
<feature type="repeat" description="ANK" evidence="3">
    <location>
        <begin position="69"/>
        <end position="101"/>
    </location>
</feature>
<name>A0A336M136_CULSO</name>
<sequence length="496" mass="57504">MGKTAKKNTKKQDGKETSPDFLVKQNFQKPNKEGKTKLCDACSKIEVDLQVIESLIDSDIDTIQIPDNLGLTPLHYAAKNGKADLVKLLIEKGADVNALDADSHTPLHLFTLNFNYQSDLNVLENLIKIGKAALNVKDRDDRTALDIIRHRVIQKDSGLFIKCFKILATHTYETEKCEFVKLFRILYTAIHFKCPSVATFYLEKFYCDSTLNPSYHEAVKKFLDIFKEDRTHGNYGQLCIFLHDNYKKNKHELENSIDNINKESHFFKLSIETMIESDEALEVTKLCLKSLKEADINIYKTCVEEEFDFYTCLSLAEYKKEDIKRFFNFLEFMFNLDAGIDFNYIARNYVDACLHYIGRGKGLYYENLEYSTIFFAFCSDPKMSESISCSFGMMDLLQTRRYVTIAYERILNTIGHVLHPEDYYECAEDVRLKVPVFSLKKLCRIKVRDAISKGNPKQTGQIFISSIMSLEIPVQLKKYLRFIDSKCKYLNFTHMM</sequence>
<dbReference type="PROSITE" id="PS50297">
    <property type="entry name" value="ANK_REP_REGION"/>
    <property type="match status" value="1"/>
</dbReference>
<evidence type="ECO:0000256" key="2">
    <source>
        <dbReference type="ARBA" id="ARBA00023043"/>
    </source>
</evidence>
<dbReference type="VEuPathDB" id="VectorBase:CSON010211"/>
<evidence type="ECO:0000256" key="3">
    <source>
        <dbReference type="PROSITE-ProRule" id="PRU00023"/>
    </source>
</evidence>
<dbReference type="PROSITE" id="PS50225">
    <property type="entry name" value="SOCS"/>
    <property type="match status" value="1"/>
</dbReference>
<evidence type="ECO:0000256" key="1">
    <source>
        <dbReference type="ARBA" id="ARBA00022737"/>
    </source>
</evidence>
<evidence type="ECO:0000256" key="4">
    <source>
        <dbReference type="SAM" id="MobiDB-lite"/>
    </source>
</evidence>
<dbReference type="Gene3D" id="1.25.40.20">
    <property type="entry name" value="Ankyrin repeat-containing domain"/>
    <property type="match status" value="1"/>
</dbReference>
<proteinExistence type="predicted"/>
<keyword evidence="1" id="KW-0677">Repeat</keyword>
<dbReference type="PANTHER" id="PTHR24171">
    <property type="entry name" value="ANKYRIN REPEAT DOMAIN-CONTAINING PROTEIN 39-RELATED"/>
    <property type="match status" value="1"/>
</dbReference>
<dbReference type="Pfam" id="PF12796">
    <property type="entry name" value="Ank_2"/>
    <property type="match status" value="1"/>
</dbReference>
<evidence type="ECO:0000313" key="6">
    <source>
        <dbReference type="EMBL" id="SSX24036.1"/>
    </source>
</evidence>
<organism evidence="6">
    <name type="scientific">Culicoides sonorensis</name>
    <name type="common">Biting midge</name>
    <dbReference type="NCBI Taxonomy" id="179676"/>
    <lineage>
        <taxon>Eukaryota</taxon>
        <taxon>Metazoa</taxon>
        <taxon>Ecdysozoa</taxon>
        <taxon>Arthropoda</taxon>
        <taxon>Hexapoda</taxon>
        <taxon>Insecta</taxon>
        <taxon>Pterygota</taxon>
        <taxon>Neoptera</taxon>
        <taxon>Endopterygota</taxon>
        <taxon>Diptera</taxon>
        <taxon>Nematocera</taxon>
        <taxon>Chironomoidea</taxon>
        <taxon>Ceratopogonidae</taxon>
        <taxon>Ceratopogoninae</taxon>
        <taxon>Culicoides</taxon>
        <taxon>Monoculicoides</taxon>
    </lineage>
</organism>
<feature type="region of interest" description="Disordered" evidence="4">
    <location>
        <begin position="1"/>
        <end position="26"/>
    </location>
</feature>
<gene>
    <name evidence="6" type="primary">CSON010211</name>
</gene>
<dbReference type="InterPro" id="IPR036770">
    <property type="entry name" value="Ankyrin_rpt-contain_sf"/>
</dbReference>
<reference evidence="6" key="1">
    <citation type="submission" date="2018-07" db="EMBL/GenBank/DDBJ databases">
        <authorList>
            <person name="Quirk P.G."/>
            <person name="Krulwich T.A."/>
        </authorList>
    </citation>
    <scope>NUCLEOTIDE SEQUENCE</scope>
</reference>
<keyword evidence="2 3" id="KW-0040">ANK repeat</keyword>
<dbReference type="InterPro" id="IPR002110">
    <property type="entry name" value="Ankyrin_rpt"/>
</dbReference>
<dbReference type="SUPFAM" id="SSF48403">
    <property type="entry name" value="Ankyrin repeat"/>
    <property type="match status" value="1"/>
</dbReference>
<evidence type="ECO:0000259" key="5">
    <source>
        <dbReference type="PROSITE" id="PS50225"/>
    </source>
</evidence>
<dbReference type="EMBL" id="UFQT01000410">
    <property type="protein sequence ID" value="SSX24036.1"/>
    <property type="molecule type" value="Genomic_DNA"/>
</dbReference>
<feature type="domain" description="SOCS box" evidence="5">
    <location>
        <begin position="436"/>
        <end position="486"/>
    </location>
</feature>
<dbReference type="Pfam" id="PF07525">
    <property type="entry name" value="SOCS_box"/>
    <property type="match status" value="1"/>
</dbReference>
<dbReference type="PROSITE" id="PS50088">
    <property type="entry name" value="ANK_REPEAT"/>
    <property type="match status" value="1"/>
</dbReference>
<dbReference type="InterPro" id="IPR001496">
    <property type="entry name" value="SOCS_box"/>
</dbReference>
<protein>
    <submittedName>
        <fullName evidence="6">CSON010211 protein</fullName>
    </submittedName>
</protein>